<feature type="transmembrane region" description="Helical" evidence="7">
    <location>
        <begin position="141"/>
        <end position="160"/>
    </location>
</feature>
<feature type="transmembrane region" description="Helical" evidence="7">
    <location>
        <begin position="99"/>
        <end position="120"/>
    </location>
</feature>
<dbReference type="InterPro" id="IPR045621">
    <property type="entry name" value="BPD_transp_1_N"/>
</dbReference>
<evidence type="ECO:0000256" key="2">
    <source>
        <dbReference type="ARBA" id="ARBA00022448"/>
    </source>
</evidence>
<keyword evidence="5 7" id="KW-1133">Transmembrane helix</keyword>
<comment type="similarity">
    <text evidence="7">Belongs to the binding-protein-dependent transport system permease family.</text>
</comment>
<dbReference type="GO" id="GO:0071916">
    <property type="term" value="F:dipeptide transmembrane transporter activity"/>
    <property type="evidence" value="ECO:0007669"/>
    <property type="project" value="TreeGrafter"/>
</dbReference>
<comment type="subcellular location">
    <subcellularLocation>
        <location evidence="1 7">Cell membrane</location>
        <topology evidence="1 7">Multi-pass membrane protein</topology>
    </subcellularLocation>
</comment>
<keyword evidence="3" id="KW-1003">Cell membrane</keyword>
<dbReference type="EMBL" id="JAJEQN010000010">
    <property type="protein sequence ID" value="MCC2221100.1"/>
    <property type="molecule type" value="Genomic_DNA"/>
</dbReference>
<evidence type="ECO:0000259" key="8">
    <source>
        <dbReference type="PROSITE" id="PS50928"/>
    </source>
</evidence>
<feature type="transmembrane region" description="Helical" evidence="7">
    <location>
        <begin position="180"/>
        <end position="199"/>
    </location>
</feature>
<evidence type="ECO:0000313" key="10">
    <source>
        <dbReference type="Proteomes" id="UP001198200"/>
    </source>
</evidence>
<evidence type="ECO:0000313" key="9">
    <source>
        <dbReference type="EMBL" id="MCC2221100.1"/>
    </source>
</evidence>
<proteinExistence type="inferred from homology"/>
<keyword evidence="6 7" id="KW-0472">Membrane</keyword>
<accession>A0AAE3E3I6</accession>
<protein>
    <submittedName>
        <fullName evidence="9">ABC transporter permease</fullName>
    </submittedName>
</protein>
<sequence>MNYYIRKAAGLLVTLLLVSFITFSVFQILPGNPAYIILGVDADPMQIEALNKSMGLDKPALVRYIDWIAGLFRGDLGISYRYQQPVAQLISDALEVTGSLAIVTLILTLIIGVLAGVWLADHSDKWYSLPLSMLSQVSISIPSFCMAIFLISIFTVGLKWLPSIGFVSFSESPSGWFKSLILPSCSLALGTSAIVIRYVKVSVNGQRKQDYVRTAYSKGLGKNKVMYRHVLRNSLIPVITIFGMTAADILGGSIIVENVFSMPGIGRLISVSISSRDLPLLQGLTFYLALIVVVCNFIVDLIYSIVDPRIRLK</sequence>
<reference evidence="9 10" key="1">
    <citation type="submission" date="2021-10" db="EMBL/GenBank/DDBJ databases">
        <title>Anaerobic single-cell dispensing facilitates the cultivation of human gut bacteria.</title>
        <authorList>
            <person name="Afrizal A."/>
        </authorList>
    </citation>
    <scope>NUCLEOTIDE SEQUENCE [LARGE SCALE GENOMIC DNA]</scope>
    <source>
        <strain evidence="9 10">CLA-AA-H224</strain>
    </source>
</reference>
<dbReference type="PROSITE" id="PS50928">
    <property type="entry name" value="ABC_TM1"/>
    <property type="match status" value="1"/>
</dbReference>
<gene>
    <name evidence="9" type="ORF">LKD48_05485</name>
</gene>
<dbReference type="SUPFAM" id="SSF161098">
    <property type="entry name" value="MetI-like"/>
    <property type="match status" value="1"/>
</dbReference>
<dbReference type="PANTHER" id="PTHR43163">
    <property type="entry name" value="DIPEPTIDE TRANSPORT SYSTEM PERMEASE PROTEIN DPPB-RELATED"/>
    <property type="match status" value="1"/>
</dbReference>
<dbReference type="InterPro" id="IPR035906">
    <property type="entry name" value="MetI-like_sf"/>
</dbReference>
<organism evidence="9 10">
    <name type="scientific">Anthropogastromicrobium aceti</name>
    <dbReference type="NCBI Taxonomy" id="2981768"/>
    <lineage>
        <taxon>Bacteria</taxon>
        <taxon>Bacillati</taxon>
        <taxon>Bacillota</taxon>
        <taxon>Clostridia</taxon>
        <taxon>Lachnospirales</taxon>
        <taxon>Lachnospiraceae</taxon>
        <taxon>Anthropogastromicrobium</taxon>
    </lineage>
</organism>
<feature type="transmembrane region" description="Helical" evidence="7">
    <location>
        <begin position="9"/>
        <end position="29"/>
    </location>
</feature>
<evidence type="ECO:0000256" key="4">
    <source>
        <dbReference type="ARBA" id="ARBA00022692"/>
    </source>
</evidence>
<dbReference type="Pfam" id="PF00528">
    <property type="entry name" value="BPD_transp_1"/>
    <property type="match status" value="1"/>
</dbReference>
<dbReference type="GO" id="GO:0005886">
    <property type="term" value="C:plasma membrane"/>
    <property type="evidence" value="ECO:0007669"/>
    <property type="project" value="UniProtKB-SubCell"/>
</dbReference>
<evidence type="ECO:0000256" key="7">
    <source>
        <dbReference type="RuleBase" id="RU363032"/>
    </source>
</evidence>
<dbReference type="Pfam" id="PF19300">
    <property type="entry name" value="BPD_transp_1_N"/>
    <property type="match status" value="1"/>
</dbReference>
<feature type="transmembrane region" description="Helical" evidence="7">
    <location>
        <begin position="234"/>
        <end position="256"/>
    </location>
</feature>
<evidence type="ECO:0000256" key="5">
    <source>
        <dbReference type="ARBA" id="ARBA00022989"/>
    </source>
</evidence>
<dbReference type="Gene3D" id="1.10.3720.10">
    <property type="entry name" value="MetI-like"/>
    <property type="match status" value="1"/>
</dbReference>
<keyword evidence="4 7" id="KW-0812">Transmembrane</keyword>
<evidence type="ECO:0000256" key="6">
    <source>
        <dbReference type="ARBA" id="ARBA00023136"/>
    </source>
</evidence>
<dbReference type="AlphaFoldDB" id="A0AAE3E3I6"/>
<evidence type="ECO:0000256" key="1">
    <source>
        <dbReference type="ARBA" id="ARBA00004651"/>
    </source>
</evidence>
<keyword evidence="2 7" id="KW-0813">Transport</keyword>
<dbReference type="RefSeq" id="WP_066559993.1">
    <property type="nucleotide sequence ID" value="NZ_JAJEQN010000010.1"/>
</dbReference>
<evidence type="ECO:0000256" key="3">
    <source>
        <dbReference type="ARBA" id="ARBA00022475"/>
    </source>
</evidence>
<keyword evidence="10" id="KW-1185">Reference proteome</keyword>
<feature type="domain" description="ABC transmembrane type-1" evidence="8">
    <location>
        <begin position="94"/>
        <end position="303"/>
    </location>
</feature>
<name>A0AAE3E3I6_9FIRM</name>
<feature type="transmembrane region" description="Helical" evidence="7">
    <location>
        <begin position="284"/>
        <end position="306"/>
    </location>
</feature>
<dbReference type="CDD" id="cd06261">
    <property type="entry name" value="TM_PBP2"/>
    <property type="match status" value="1"/>
</dbReference>
<comment type="caution">
    <text evidence="9">The sequence shown here is derived from an EMBL/GenBank/DDBJ whole genome shotgun (WGS) entry which is preliminary data.</text>
</comment>
<dbReference type="Proteomes" id="UP001198200">
    <property type="component" value="Unassembled WGS sequence"/>
</dbReference>
<dbReference type="InterPro" id="IPR000515">
    <property type="entry name" value="MetI-like"/>
</dbReference>
<dbReference type="PANTHER" id="PTHR43163:SF6">
    <property type="entry name" value="DIPEPTIDE TRANSPORT SYSTEM PERMEASE PROTEIN DPPB-RELATED"/>
    <property type="match status" value="1"/>
</dbReference>